<sequence length="329" mass="37536">MAEHLKSTLEAGLTSSPKYIPTWYNYDEIGSELHHKYTTGNSGNNYFTRSQLSIIQDNIQDIIPRTPHGLTIVDLGSGNCTKTRLFIDELLRRQQKCSFYPVDISSEFLLKSVSKLTREYGDALSITPIPADYEQGIEHLKRVEGPKLILFFASIINLSYDEQVDTLRMISTMMTDECRLVFSADATQDRDVILKAYNDDAGQARTFLQNVITRLNREEGSQIDMNMFVLEVDFISDTSSQNMSYIRVCIQAKESVMYPIPGLGIELTMEKGERLYFHKGAGYSCKYTKEQLQTIVEKAGLHLEDTWTDEHQRAIFCRCKIVNDTNVLS</sequence>
<dbReference type="PANTHER" id="PTHR43397">
    <property type="entry name" value="ERGOTHIONEINE BIOSYNTHESIS PROTEIN 1"/>
    <property type="match status" value="1"/>
</dbReference>
<dbReference type="InterPro" id="IPR019257">
    <property type="entry name" value="MeTrfase_dom"/>
</dbReference>
<keyword evidence="1 4" id="KW-0489">Methyltransferase</keyword>
<dbReference type="PANTHER" id="PTHR43397:SF1">
    <property type="entry name" value="ERGOTHIONEINE BIOSYNTHESIS PROTEIN 1"/>
    <property type="match status" value="1"/>
</dbReference>
<dbReference type="GO" id="GO:0032259">
    <property type="term" value="P:methylation"/>
    <property type="evidence" value="ECO:0007669"/>
    <property type="project" value="UniProtKB-KW"/>
</dbReference>
<dbReference type="Proteomes" id="UP000242188">
    <property type="component" value="Unassembled WGS sequence"/>
</dbReference>
<dbReference type="SUPFAM" id="SSF53335">
    <property type="entry name" value="S-adenosyl-L-methionine-dependent methyltransferases"/>
    <property type="match status" value="1"/>
</dbReference>
<dbReference type="AlphaFoldDB" id="A0A210R5Q4"/>
<dbReference type="InterPro" id="IPR051128">
    <property type="entry name" value="EgtD_Methyltrsf_superfamily"/>
</dbReference>
<protein>
    <submittedName>
        <fullName evidence="4">Histidine-specific methyltransferase EgtD</fullName>
    </submittedName>
</protein>
<dbReference type="Pfam" id="PF10017">
    <property type="entry name" value="Methyltransf_33"/>
    <property type="match status" value="1"/>
</dbReference>
<dbReference type="InterPro" id="IPR029063">
    <property type="entry name" value="SAM-dependent_MTases_sf"/>
</dbReference>
<dbReference type="InterPro" id="IPR017804">
    <property type="entry name" value="MeTrfase_EgtD-like"/>
</dbReference>
<dbReference type="OrthoDB" id="4190at2759"/>
<evidence type="ECO:0000313" key="4">
    <source>
        <dbReference type="EMBL" id="OWF56373.1"/>
    </source>
</evidence>
<organism evidence="4 5">
    <name type="scientific">Mizuhopecten yessoensis</name>
    <name type="common">Japanese scallop</name>
    <name type="synonym">Patinopecten yessoensis</name>
    <dbReference type="NCBI Taxonomy" id="6573"/>
    <lineage>
        <taxon>Eukaryota</taxon>
        <taxon>Metazoa</taxon>
        <taxon>Spiralia</taxon>
        <taxon>Lophotrochozoa</taxon>
        <taxon>Mollusca</taxon>
        <taxon>Bivalvia</taxon>
        <taxon>Autobranchia</taxon>
        <taxon>Pteriomorphia</taxon>
        <taxon>Pectinida</taxon>
        <taxon>Pectinoidea</taxon>
        <taxon>Pectinidae</taxon>
        <taxon>Mizuhopecten</taxon>
    </lineage>
</organism>
<gene>
    <name evidence="4" type="ORF">KP79_PYT14399</name>
</gene>
<evidence type="ECO:0000313" key="5">
    <source>
        <dbReference type="Proteomes" id="UP000242188"/>
    </source>
</evidence>
<name>A0A210R5Q4_MIZYE</name>
<dbReference type="PIRSF" id="PIRSF018005">
    <property type="entry name" value="UCP018005"/>
    <property type="match status" value="1"/>
</dbReference>
<dbReference type="STRING" id="6573.A0A210R5Q4"/>
<proteinExistence type="predicted"/>
<dbReference type="GO" id="GO:0008168">
    <property type="term" value="F:methyltransferase activity"/>
    <property type="evidence" value="ECO:0007669"/>
    <property type="project" value="UniProtKB-KW"/>
</dbReference>
<dbReference type="EMBL" id="NEDP02000210">
    <property type="protein sequence ID" value="OWF56373.1"/>
    <property type="molecule type" value="Genomic_DNA"/>
</dbReference>
<reference evidence="4 5" key="1">
    <citation type="journal article" date="2017" name="Nat. Ecol. Evol.">
        <title>Scallop genome provides insights into evolution of bilaterian karyotype and development.</title>
        <authorList>
            <person name="Wang S."/>
            <person name="Zhang J."/>
            <person name="Jiao W."/>
            <person name="Li J."/>
            <person name="Xun X."/>
            <person name="Sun Y."/>
            <person name="Guo X."/>
            <person name="Huan P."/>
            <person name="Dong B."/>
            <person name="Zhang L."/>
            <person name="Hu X."/>
            <person name="Sun X."/>
            <person name="Wang J."/>
            <person name="Zhao C."/>
            <person name="Wang Y."/>
            <person name="Wang D."/>
            <person name="Huang X."/>
            <person name="Wang R."/>
            <person name="Lv J."/>
            <person name="Li Y."/>
            <person name="Zhang Z."/>
            <person name="Liu B."/>
            <person name="Lu W."/>
            <person name="Hui Y."/>
            <person name="Liang J."/>
            <person name="Zhou Z."/>
            <person name="Hou R."/>
            <person name="Li X."/>
            <person name="Liu Y."/>
            <person name="Li H."/>
            <person name="Ning X."/>
            <person name="Lin Y."/>
            <person name="Zhao L."/>
            <person name="Xing Q."/>
            <person name="Dou J."/>
            <person name="Li Y."/>
            <person name="Mao J."/>
            <person name="Guo H."/>
            <person name="Dou H."/>
            <person name="Li T."/>
            <person name="Mu C."/>
            <person name="Jiang W."/>
            <person name="Fu Q."/>
            <person name="Fu X."/>
            <person name="Miao Y."/>
            <person name="Liu J."/>
            <person name="Yu Q."/>
            <person name="Li R."/>
            <person name="Liao H."/>
            <person name="Li X."/>
            <person name="Kong Y."/>
            <person name="Jiang Z."/>
            <person name="Chourrout D."/>
            <person name="Li R."/>
            <person name="Bao Z."/>
        </authorList>
    </citation>
    <scope>NUCLEOTIDE SEQUENCE [LARGE SCALE GENOMIC DNA]</scope>
    <source>
        <strain evidence="4 5">PY_sf001</strain>
    </source>
</reference>
<evidence type="ECO:0000259" key="3">
    <source>
        <dbReference type="Pfam" id="PF10017"/>
    </source>
</evidence>
<evidence type="ECO:0000256" key="1">
    <source>
        <dbReference type="ARBA" id="ARBA00022603"/>
    </source>
</evidence>
<feature type="domain" description="Histidine-specific methyltransferase SAM-dependent" evidence="3">
    <location>
        <begin position="6"/>
        <end position="315"/>
    </location>
</feature>
<accession>A0A210R5Q4</accession>
<comment type="caution">
    <text evidence="4">The sequence shown here is derived from an EMBL/GenBank/DDBJ whole genome shotgun (WGS) entry which is preliminary data.</text>
</comment>
<keyword evidence="5" id="KW-1185">Reference proteome</keyword>
<keyword evidence="2 4" id="KW-0808">Transferase</keyword>
<evidence type="ECO:0000256" key="2">
    <source>
        <dbReference type="ARBA" id="ARBA00022679"/>
    </source>
</evidence>
<dbReference type="Gene3D" id="3.40.50.150">
    <property type="entry name" value="Vaccinia Virus protein VP39"/>
    <property type="match status" value="1"/>
</dbReference>